<gene>
    <name evidence="1" type="ORF">ACFFF8_14970</name>
</gene>
<evidence type="ECO:0000313" key="1">
    <source>
        <dbReference type="EMBL" id="MFC0685896.1"/>
    </source>
</evidence>
<name>A0ABV6S9G6_9SPHN</name>
<accession>A0ABV6S9G6</accession>
<dbReference type="InterPro" id="IPR002816">
    <property type="entry name" value="TraB/PrgY/GumN_fam"/>
</dbReference>
<protein>
    <submittedName>
        <fullName evidence="1">TraB/GumN family protein</fullName>
    </submittedName>
</protein>
<dbReference type="EMBL" id="JBHLTM010000061">
    <property type="protein sequence ID" value="MFC0685896.1"/>
    <property type="molecule type" value="Genomic_DNA"/>
</dbReference>
<reference evidence="1 2" key="1">
    <citation type="submission" date="2024-09" db="EMBL/GenBank/DDBJ databases">
        <authorList>
            <person name="Sun Q."/>
            <person name="Mori K."/>
        </authorList>
    </citation>
    <scope>NUCLEOTIDE SEQUENCE [LARGE SCALE GENOMIC DNA]</scope>
    <source>
        <strain evidence="1 2">CICC 11035S</strain>
    </source>
</reference>
<dbReference type="Proteomes" id="UP001589858">
    <property type="component" value="Unassembled WGS sequence"/>
</dbReference>
<dbReference type="InterPro" id="IPR047111">
    <property type="entry name" value="YbaP-like"/>
</dbReference>
<dbReference type="PROSITE" id="PS51257">
    <property type="entry name" value="PROKAR_LIPOPROTEIN"/>
    <property type="match status" value="1"/>
</dbReference>
<organism evidence="1 2">
    <name type="scientific">Novosphingobium clariflavum</name>
    <dbReference type="NCBI Taxonomy" id="2029884"/>
    <lineage>
        <taxon>Bacteria</taxon>
        <taxon>Pseudomonadati</taxon>
        <taxon>Pseudomonadota</taxon>
        <taxon>Alphaproteobacteria</taxon>
        <taxon>Sphingomonadales</taxon>
        <taxon>Sphingomonadaceae</taxon>
        <taxon>Novosphingobium</taxon>
    </lineage>
</organism>
<keyword evidence="2" id="KW-1185">Reference proteome</keyword>
<proteinExistence type="predicted"/>
<dbReference type="PANTHER" id="PTHR40590:SF1">
    <property type="entry name" value="CYTOPLASMIC PROTEIN"/>
    <property type="match status" value="1"/>
</dbReference>
<dbReference type="PANTHER" id="PTHR40590">
    <property type="entry name" value="CYTOPLASMIC PROTEIN-RELATED"/>
    <property type="match status" value="1"/>
</dbReference>
<comment type="caution">
    <text evidence="1">The sequence shown here is derived from an EMBL/GenBank/DDBJ whole genome shotgun (WGS) entry which is preliminary data.</text>
</comment>
<sequence length="284" mass="30602">MRRILGLVASTLLAACSQSPEPANPALWHVEGASGQQAWLFGTIHSVKRPLAWDTAKVRGALAAADSVMVEVSNLADEKAVAATFARLAKSDRQPILSQRISVKYRPALAALLKRGGYSDGDFAQMDTWAAALTLARIGASDDDSRNGVDRAVMAQAGDKPVVELEGAERQLGLFDCLAEADQRDLLTAVVTDQQGDDDSRLVESWRKGDMTAIERETRRGMLTDPQLRAVLFTGRNRDWTSRIAAAMRQGHRPFVAVGAAHMAGPEGLPALLAANGYKVTRVE</sequence>
<evidence type="ECO:0000313" key="2">
    <source>
        <dbReference type="Proteomes" id="UP001589858"/>
    </source>
</evidence>
<dbReference type="Pfam" id="PF01963">
    <property type="entry name" value="TraB_PrgY_gumN"/>
    <property type="match status" value="1"/>
</dbReference>
<dbReference type="RefSeq" id="WP_267218651.1">
    <property type="nucleotide sequence ID" value="NZ_JAPCWC010000002.1"/>
</dbReference>
<dbReference type="CDD" id="cd14789">
    <property type="entry name" value="Tiki"/>
    <property type="match status" value="1"/>
</dbReference>